<dbReference type="InterPro" id="IPR000850">
    <property type="entry name" value="Adenylat/UMP-CMP_kin"/>
</dbReference>
<evidence type="ECO:0000256" key="4">
    <source>
        <dbReference type="RuleBase" id="RU003330"/>
    </source>
</evidence>
<protein>
    <submittedName>
        <fullName evidence="7">Adenylate kinase</fullName>
    </submittedName>
</protein>
<dbReference type="EMBL" id="WIXE01009766">
    <property type="protein sequence ID" value="KAK5978165.1"/>
    <property type="molecule type" value="Genomic_DNA"/>
</dbReference>
<dbReference type="Gene3D" id="3.40.50.300">
    <property type="entry name" value="P-loop containing nucleotide triphosphate hydrolases"/>
    <property type="match status" value="2"/>
</dbReference>
<evidence type="ECO:0000256" key="2">
    <source>
        <dbReference type="ARBA" id="ARBA00022741"/>
    </source>
</evidence>
<keyword evidence="8" id="KW-1185">Reference proteome</keyword>
<name>A0AAN8FFC0_TRICO</name>
<reference evidence="7 8" key="1">
    <citation type="submission" date="2019-10" db="EMBL/GenBank/DDBJ databases">
        <title>Assembly and Annotation for the nematode Trichostrongylus colubriformis.</title>
        <authorList>
            <person name="Martin J."/>
        </authorList>
    </citation>
    <scope>NUCLEOTIDE SEQUENCE [LARGE SCALE GENOMIC DNA]</scope>
    <source>
        <strain evidence="7">G859</strain>
        <tissue evidence="7">Whole worm</tissue>
    </source>
</reference>
<accession>A0AAN8FFC0</accession>
<evidence type="ECO:0000256" key="5">
    <source>
        <dbReference type="SAM" id="SignalP"/>
    </source>
</evidence>
<comment type="caution">
    <text evidence="7">The sequence shown here is derived from an EMBL/GenBank/DDBJ whole genome shotgun (WGS) entry which is preliminary data.</text>
</comment>
<evidence type="ECO:0000313" key="7">
    <source>
        <dbReference type="EMBL" id="KAK5978165.1"/>
    </source>
</evidence>
<feature type="chain" id="PRO_5042888537" evidence="5">
    <location>
        <begin position="18"/>
        <end position="173"/>
    </location>
</feature>
<dbReference type="Pfam" id="PF05191">
    <property type="entry name" value="ADK_lid"/>
    <property type="match status" value="1"/>
</dbReference>
<keyword evidence="3 4" id="KW-0418">Kinase</keyword>
<dbReference type="PANTHER" id="PTHR23359">
    <property type="entry name" value="NUCLEOTIDE KINASE"/>
    <property type="match status" value="1"/>
</dbReference>
<gene>
    <name evidence="7" type="ORF">GCK32_000446</name>
</gene>
<evidence type="ECO:0000259" key="6">
    <source>
        <dbReference type="Pfam" id="PF05191"/>
    </source>
</evidence>
<dbReference type="AlphaFoldDB" id="A0AAN8FFC0"/>
<dbReference type="GO" id="GO:0004017">
    <property type="term" value="F:AMP kinase activity"/>
    <property type="evidence" value="ECO:0007669"/>
    <property type="project" value="InterPro"/>
</dbReference>
<dbReference type="PRINTS" id="PR00094">
    <property type="entry name" value="ADENYLTKNASE"/>
</dbReference>
<dbReference type="InterPro" id="IPR027417">
    <property type="entry name" value="P-loop_NTPase"/>
</dbReference>
<keyword evidence="5" id="KW-0732">Signal</keyword>
<evidence type="ECO:0000313" key="8">
    <source>
        <dbReference type="Proteomes" id="UP001331761"/>
    </source>
</evidence>
<keyword evidence="2" id="KW-0547">Nucleotide-binding</keyword>
<dbReference type="Proteomes" id="UP001331761">
    <property type="component" value="Unassembled WGS sequence"/>
</dbReference>
<keyword evidence="1 4" id="KW-0808">Transferase</keyword>
<comment type="similarity">
    <text evidence="4">Belongs to the adenylate kinase family.</text>
</comment>
<dbReference type="Pfam" id="PF00406">
    <property type="entry name" value="ADK"/>
    <property type="match status" value="1"/>
</dbReference>
<dbReference type="HAMAP" id="MF_00235">
    <property type="entry name" value="Adenylate_kinase_Adk"/>
    <property type="match status" value="1"/>
</dbReference>
<feature type="signal peptide" evidence="5">
    <location>
        <begin position="1"/>
        <end position="17"/>
    </location>
</feature>
<dbReference type="InterPro" id="IPR007862">
    <property type="entry name" value="Adenylate_kinase_lid-dom"/>
</dbReference>
<dbReference type="CDD" id="cd01428">
    <property type="entry name" value="ADK"/>
    <property type="match status" value="1"/>
</dbReference>
<feature type="domain" description="Adenylate kinase active site lid" evidence="6">
    <location>
        <begin position="113"/>
        <end position="148"/>
    </location>
</feature>
<dbReference type="SUPFAM" id="SSF52540">
    <property type="entry name" value="P-loop containing nucleoside triphosphate hydrolases"/>
    <property type="match status" value="1"/>
</dbReference>
<dbReference type="GO" id="GO:0005524">
    <property type="term" value="F:ATP binding"/>
    <property type="evidence" value="ECO:0007669"/>
    <property type="project" value="InterPro"/>
</dbReference>
<sequence>MLMFSTILSIMFRVLLSGPAGCGKNTIAKMLLKKFDQFGYFCAGDVIRDHIDRGTEFGKRVESFVHKGELIPDSIINGVLLEEIRHAGNKLILNGTLSAWVPKKVLIDRLSKRLVHHGSGRTYNLDFNPPKVEGKDDITGEPLFRREDDSTEVVSRRLEVHEKTEGKVVDYYR</sequence>
<evidence type="ECO:0000256" key="3">
    <source>
        <dbReference type="ARBA" id="ARBA00022777"/>
    </source>
</evidence>
<proteinExistence type="inferred from homology"/>
<evidence type="ECO:0000256" key="1">
    <source>
        <dbReference type="ARBA" id="ARBA00022679"/>
    </source>
</evidence>
<organism evidence="7 8">
    <name type="scientific">Trichostrongylus colubriformis</name>
    <name type="common">Black scour worm</name>
    <dbReference type="NCBI Taxonomy" id="6319"/>
    <lineage>
        <taxon>Eukaryota</taxon>
        <taxon>Metazoa</taxon>
        <taxon>Ecdysozoa</taxon>
        <taxon>Nematoda</taxon>
        <taxon>Chromadorea</taxon>
        <taxon>Rhabditida</taxon>
        <taxon>Rhabditina</taxon>
        <taxon>Rhabditomorpha</taxon>
        <taxon>Strongyloidea</taxon>
        <taxon>Trichostrongylidae</taxon>
        <taxon>Trichostrongylus</taxon>
    </lineage>
</organism>